<evidence type="ECO:0000313" key="3">
    <source>
        <dbReference type="Proteomes" id="UP000192319"/>
    </source>
</evidence>
<evidence type="ECO:0000256" key="1">
    <source>
        <dbReference type="SAM" id="MobiDB-lite"/>
    </source>
</evidence>
<evidence type="ECO:0008006" key="4">
    <source>
        <dbReference type="Google" id="ProtNLM"/>
    </source>
</evidence>
<name>A0ABX3RH22_9MYCO</name>
<keyword evidence="3" id="KW-1185">Reference proteome</keyword>
<reference evidence="2 3" key="1">
    <citation type="submission" date="2017-02" db="EMBL/GenBank/DDBJ databases">
        <title>The new phylogeny of genus Mycobacterium.</title>
        <authorList>
            <person name="Tortoli E."/>
            <person name="Trovato A."/>
            <person name="Cirillo D.M."/>
        </authorList>
    </citation>
    <scope>NUCLEOTIDE SEQUENCE [LARGE SCALE GENOMIC DNA]</scope>
    <source>
        <strain evidence="2 3">DSM 45230</strain>
    </source>
</reference>
<feature type="compositionally biased region" description="Basic and acidic residues" evidence="1">
    <location>
        <begin position="27"/>
        <end position="55"/>
    </location>
</feature>
<proteinExistence type="predicted"/>
<dbReference type="EMBL" id="MVHD01000002">
    <property type="protein sequence ID" value="OQZ93381.1"/>
    <property type="molecule type" value="Genomic_DNA"/>
</dbReference>
<protein>
    <recommendedName>
        <fullName evidence="4">Secreted protein</fullName>
    </recommendedName>
</protein>
<sequence>MRWGFLARWVRSCFATTTAGTLIGTLHEARKESMPERKGHKGESDVEPEVHETRSRASAGEDDGTYVGATGPDDAIDAGETGAEARSERG</sequence>
<gene>
    <name evidence="2" type="ORF">BST11_01745</name>
</gene>
<accession>A0ABX3RH22</accession>
<feature type="region of interest" description="Disordered" evidence="1">
    <location>
        <begin position="21"/>
        <end position="90"/>
    </location>
</feature>
<comment type="caution">
    <text evidence="2">The sequence shown here is derived from an EMBL/GenBank/DDBJ whole genome shotgun (WGS) entry which is preliminary data.</text>
</comment>
<evidence type="ECO:0000313" key="2">
    <source>
        <dbReference type="EMBL" id="OQZ93381.1"/>
    </source>
</evidence>
<dbReference type="Proteomes" id="UP000192319">
    <property type="component" value="Unassembled WGS sequence"/>
</dbReference>
<organism evidence="2 3">
    <name type="scientific">Mycobacterium alsense</name>
    <dbReference type="NCBI Taxonomy" id="324058"/>
    <lineage>
        <taxon>Bacteria</taxon>
        <taxon>Bacillati</taxon>
        <taxon>Actinomycetota</taxon>
        <taxon>Actinomycetes</taxon>
        <taxon>Mycobacteriales</taxon>
        <taxon>Mycobacteriaceae</taxon>
        <taxon>Mycobacterium</taxon>
    </lineage>
</organism>